<dbReference type="InterPro" id="IPR015854">
    <property type="entry name" value="ABC_transpr_LolD-like"/>
</dbReference>
<dbReference type="SMART" id="SM00382">
    <property type="entry name" value="AAA"/>
    <property type="match status" value="1"/>
</dbReference>
<feature type="domain" description="ABC transporter" evidence="4">
    <location>
        <begin position="6"/>
        <end position="241"/>
    </location>
</feature>
<dbReference type="KEGG" id="cag:Cagg_0009"/>
<gene>
    <name evidence="5" type="ordered locus">Cagg_0009</name>
</gene>
<sequence>MTPPLIQLNNITKVYVMGETEVHALRGISLTINQGEMVAIMGPSGSGKSTLMNIIGCLDRPTSGEYLLEGVNVGELSDDELAIIRNEKIGFVFQQYMLLQRTTALRNVELPMLYGRGRPDRQERARRALEAVGMGDRLHHRPNELSGGQQQRVAIARALVNEPRIIMADEPTGALDSRTGAEIMGIFQRLNAEQGITVILVTHEHDVAQHAERIISVRDGLIADDRPVTNRTIAWRELATG</sequence>
<dbReference type="GO" id="GO:0016887">
    <property type="term" value="F:ATP hydrolysis activity"/>
    <property type="evidence" value="ECO:0007669"/>
    <property type="project" value="InterPro"/>
</dbReference>
<dbReference type="InterPro" id="IPR003439">
    <property type="entry name" value="ABC_transporter-like_ATP-bd"/>
</dbReference>
<evidence type="ECO:0000256" key="2">
    <source>
        <dbReference type="ARBA" id="ARBA00022741"/>
    </source>
</evidence>
<dbReference type="SUPFAM" id="SSF52540">
    <property type="entry name" value="P-loop containing nucleoside triphosphate hydrolases"/>
    <property type="match status" value="1"/>
</dbReference>
<dbReference type="Gene3D" id="3.40.50.300">
    <property type="entry name" value="P-loop containing nucleotide triphosphate hydrolases"/>
    <property type="match status" value="1"/>
</dbReference>
<dbReference type="STRING" id="326427.Cagg_0009"/>
<dbReference type="HOGENOM" id="CLU_000604_1_22_0"/>
<dbReference type="PROSITE" id="PS50893">
    <property type="entry name" value="ABC_TRANSPORTER_2"/>
    <property type="match status" value="1"/>
</dbReference>
<evidence type="ECO:0000259" key="4">
    <source>
        <dbReference type="PROSITE" id="PS50893"/>
    </source>
</evidence>
<dbReference type="PANTHER" id="PTHR24220">
    <property type="entry name" value="IMPORT ATP-BINDING PROTEIN"/>
    <property type="match status" value="1"/>
</dbReference>
<reference evidence="5" key="1">
    <citation type="submission" date="2008-12" db="EMBL/GenBank/DDBJ databases">
        <title>Complete sequence of Chloroflexus aggregans DSM 9485.</title>
        <authorList>
            <consortium name="US DOE Joint Genome Institute"/>
            <person name="Lucas S."/>
            <person name="Copeland A."/>
            <person name="Lapidus A."/>
            <person name="Glavina del Rio T."/>
            <person name="Dalin E."/>
            <person name="Tice H."/>
            <person name="Pitluck S."/>
            <person name="Foster B."/>
            <person name="Larimer F."/>
            <person name="Land M."/>
            <person name="Hauser L."/>
            <person name="Kyrpides N."/>
            <person name="Mikhailova N."/>
            <person name="Bryant D."/>
            <person name="Richardson P."/>
        </authorList>
    </citation>
    <scope>NUCLEOTIDE SEQUENCE</scope>
    <source>
        <strain evidence="5">DSM 9485</strain>
    </source>
</reference>
<dbReference type="GO" id="GO:0005524">
    <property type="term" value="F:ATP binding"/>
    <property type="evidence" value="ECO:0007669"/>
    <property type="project" value="UniProtKB-KW"/>
</dbReference>
<dbReference type="EMBL" id="CP001337">
    <property type="protein sequence ID" value="ACL22962.1"/>
    <property type="molecule type" value="Genomic_DNA"/>
</dbReference>
<keyword evidence="6" id="KW-1185">Reference proteome</keyword>
<dbReference type="InterPro" id="IPR017911">
    <property type="entry name" value="MacB-like_ATP-bd"/>
</dbReference>
<accession>B8GBL5</accession>
<dbReference type="PROSITE" id="PS00211">
    <property type="entry name" value="ABC_TRANSPORTER_1"/>
    <property type="match status" value="1"/>
</dbReference>
<evidence type="ECO:0000256" key="3">
    <source>
        <dbReference type="ARBA" id="ARBA00022840"/>
    </source>
</evidence>
<dbReference type="AlphaFoldDB" id="B8GBL5"/>
<dbReference type="InterPro" id="IPR017871">
    <property type="entry name" value="ABC_transporter-like_CS"/>
</dbReference>
<dbReference type="OrthoDB" id="9804270at2"/>
<proteinExistence type="predicted"/>
<dbReference type="CDD" id="cd03255">
    <property type="entry name" value="ABC_MJ0796_LolCDE_FtsE"/>
    <property type="match status" value="1"/>
</dbReference>
<organism evidence="5 6">
    <name type="scientific">Chloroflexus aggregans (strain MD-66 / DSM 9485)</name>
    <dbReference type="NCBI Taxonomy" id="326427"/>
    <lineage>
        <taxon>Bacteria</taxon>
        <taxon>Bacillati</taxon>
        <taxon>Chloroflexota</taxon>
        <taxon>Chloroflexia</taxon>
        <taxon>Chloroflexales</taxon>
        <taxon>Chloroflexineae</taxon>
        <taxon>Chloroflexaceae</taxon>
        <taxon>Chloroflexus</taxon>
    </lineage>
</organism>
<evidence type="ECO:0000256" key="1">
    <source>
        <dbReference type="ARBA" id="ARBA00022448"/>
    </source>
</evidence>
<keyword evidence="1" id="KW-0813">Transport</keyword>
<keyword evidence="2" id="KW-0547">Nucleotide-binding</keyword>
<protein>
    <submittedName>
        <fullName evidence="5">ABC transporter related</fullName>
    </submittedName>
</protein>
<dbReference type="GO" id="GO:0098796">
    <property type="term" value="C:membrane protein complex"/>
    <property type="evidence" value="ECO:0007669"/>
    <property type="project" value="UniProtKB-ARBA"/>
</dbReference>
<dbReference type="GO" id="GO:0022857">
    <property type="term" value="F:transmembrane transporter activity"/>
    <property type="evidence" value="ECO:0007669"/>
    <property type="project" value="UniProtKB-ARBA"/>
</dbReference>
<dbReference type="Proteomes" id="UP000002508">
    <property type="component" value="Chromosome"/>
</dbReference>
<dbReference type="Pfam" id="PF00005">
    <property type="entry name" value="ABC_tran"/>
    <property type="match status" value="1"/>
</dbReference>
<dbReference type="FunFam" id="3.40.50.300:FF:000032">
    <property type="entry name" value="Export ABC transporter ATP-binding protein"/>
    <property type="match status" value="1"/>
</dbReference>
<evidence type="ECO:0000313" key="6">
    <source>
        <dbReference type="Proteomes" id="UP000002508"/>
    </source>
</evidence>
<evidence type="ECO:0000313" key="5">
    <source>
        <dbReference type="EMBL" id="ACL22962.1"/>
    </source>
</evidence>
<dbReference type="eggNOG" id="COG1136">
    <property type="taxonomic scope" value="Bacteria"/>
</dbReference>
<name>B8GBL5_CHLAD</name>
<dbReference type="PANTHER" id="PTHR24220:SF86">
    <property type="entry name" value="ABC TRANSPORTER ABCH.1"/>
    <property type="match status" value="1"/>
</dbReference>
<dbReference type="RefSeq" id="WP_012615328.1">
    <property type="nucleotide sequence ID" value="NC_011831.1"/>
</dbReference>
<dbReference type="InterPro" id="IPR003593">
    <property type="entry name" value="AAA+_ATPase"/>
</dbReference>
<dbReference type="InterPro" id="IPR027417">
    <property type="entry name" value="P-loop_NTPase"/>
</dbReference>
<dbReference type="GO" id="GO:0005886">
    <property type="term" value="C:plasma membrane"/>
    <property type="evidence" value="ECO:0007669"/>
    <property type="project" value="TreeGrafter"/>
</dbReference>
<keyword evidence="3" id="KW-0067">ATP-binding</keyword>